<dbReference type="EMBL" id="CP016591">
    <property type="protein sequence ID" value="ANY18618.1"/>
    <property type="molecule type" value="Genomic_DNA"/>
</dbReference>
<evidence type="ECO:0000256" key="4">
    <source>
        <dbReference type="ARBA" id="ARBA00023012"/>
    </source>
</evidence>
<dbReference type="SUPFAM" id="SSF52172">
    <property type="entry name" value="CheY-like"/>
    <property type="match status" value="1"/>
</dbReference>
<dbReference type="PRINTS" id="PR01590">
    <property type="entry name" value="HTHFIS"/>
</dbReference>
<evidence type="ECO:0000256" key="8">
    <source>
        <dbReference type="PROSITE-ProRule" id="PRU00169"/>
    </source>
</evidence>
<dbReference type="OrthoDB" id="7324976at2"/>
<keyword evidence="3" id="KW-0067">ATP-binding</keyword>
<evidence type="ECO:0000313" key="11">
    <source>
        <dbReference type="EMBL" id="ANY18618.1"/>
    </source>
</evidence>
<evidence type="ECO:0000256" key="3">
    <source>
        <dbReference type="ARBA" id="ARBA00022840"/>
    </source>
</evidence>
<dbReference type="RefSeq" id="WP_067674767.1">
    <property type="nucleotide sequence ID" value="NZ_CP016591.1"/>
</dbReference>
<proteinExistence type="predicted"/>
<dbReference type="InterPro" id="IPR011006">
    <property type="entry name" value="CheY-like_superfamily"/>
</dbReference>
<dbReference type="GO" id="GO:0005524">
    <property type="term" value="F:ATP binding"/>
    <property type="evidence" value="ECO:0007669"/>
    <property type="project" value="UniProtKB-KW"/>
</dbReference>
<keyword evidence="7" id="KW-0804">Transcription</keyword>
<dbReference type="CDD" id="cd00009">
    <property type="entry name" value="AAA"/>
    <property type="match status" value="1"/>
</dbReference>
<dbReference type="InterPro" id="IPR025943">
    <property type="entry name" value="Sigma_54_int_dom_ATP-bd_2"/>
</dbReference>
<dbReference type="KEGG" id="ado:A6F68_00082"/>
<evidence type="ECO:0000256" key="5">
    <source>
        <dbReference type="ARBA" id="ARBA00023015"/>
    </source>
</evidence>
<feature type="domain" description="Response regulatory" evidence="10">
    <location>
        <begin position="8"/>
        <end position="122"/>
    </location>
</feature>
<dbReference type="PROSITE" id="PS50045">
    <property type="entry name" value="SIGMA54_INTERACT_4"/>
    <property type="match status" value="1"/>
</dbReference>
<dbReference type="GO" id="GO:0043565">
    <property type="term" value="F:sequence-specific DNA binding"/>
    <property type="evidence" value="ECO:0007669"/>
    <property type="project" value="InterPro"/>
</dbReference>
<dbReference type="InterPro" id="IPR002078">
    <property type="entry name" value="Sigma_54_int"/>
</dbReference>
<dbReference type="CDD" id="cd17549">
    <property type="entry name" value="REC_DctD-like"/>
    <property type="match status" value="1"/>
</dbReference>
<evidence type="ECO:0000259" key="10">
    <source>
        <dbReference type="PROSITE" id="PS50110"/>
    </source>
</evidence>
<organism evidence="11 12">
    <name type="scientific">Tsuneonella dongtanensis</name>
    <dbReference type="NCBI Taxonomy" id="692370"/>
    <lineage>
        <taxon>Bacteria</taxon>
        <taxon>Pseudomonadati</taxon>
        <taxon>Pseudomonadota</taxon>
        <taxon>Alphaproteobacteria</taxon>
        <taxon>Sphingomonadales</taxon>
        <taxon>Erythrobacteraceae</taxon>
        <taxon>Tsuneonella</taxon>
    </lineage>
</organism>
<evidence type="ECO:0000259" key="9">
    <source>
        <dbReference type="PROSITE" id="PS50045"/>
    </source>
</evidence>
<dbReference type="Gene3D" id="1.10.8.60">
    <property type="match status" value="1"/>
</dbReference>
<dbReference type="SMART" id="SM00382">
    <property type="entry name" value="AAA"/>
    <property type="match status" value="1"/>
</dbReference>
<dbReference type="InterPro" id="IPR002197">
    <property type="entry name" value="HTH_Fis"/>
</dbReference>
<dbReference type="SUPFAM" id="SSF46689">
    <property type="entry name" value="Homeodomain-like"/>
    <property type="match status" value="1"/>
</dbReference>
<feature type="modified residue" description="4-aspartylphosphate" evidence="8">
    <location>
        <position position="57"/>
    </location>
</feature>
<dbReference type="PROSITE" id="PS50110">
    <property type="entry name" value="RESPONSE_REGULATORY"/>
    <property type="match status" value="1"/>
</dbReference>
<dbReference type="Pfam" id="PF25601">
    <property type="entry name" value="AAA_lid_14"/>
    <property type="match status" value="1"/>
</dbReference>
<dbReference type="FunFam" id="3.40.50.2300:FF:000018">
    <property type="entry name" value="DNA-binding transcriptional regulator NtrC"/>
    <property type="match status" value="1"/>
</dbReference>
<dbReference type="STRING" id="692370.A6F68_00082"/>
<dbReference type="InterPro" id="IPR027417">
    <property type="entry name" value="P-loop_NTPase"/>
</dbReference>
<dbReference type="Pfam" id="PF00072">
    <property type="entry name" value="Response_reg"/>
    <property type="match status" value="1"/>
</dbReference>
<protein>
    <submittedName>
        <fullName evidence="11">C4-dicarboxylate transport transcriptional regulatory protein DctD</fullName>
    </submittedName>
</protein>
<gene>
    <name evidence="11" type="primary">dctD</name>
    <name evidence="11" type="ORF">A6F68_00082</name>
</gene>
<keyword evidence="6" id="KW-0010">Activator</keyword>
<dbReference type="PANTHER" id="PTHR32071:SF57">
    <property type="entry name" value="C4-DICARBOXYLATE TRANSPORT TRANSCRIPTIONAL REGULATORY PROTEIN DCTD"/>
    <property type="match status" value="1"/>
</dbReference>
<evidence type="ECO:0000256" key="2">
    <source>
        <dbReference type="ARBA" id="ARBA00022741"/>
    </source>
</evidence>
<dbReference type="InterPro" id="IPR058031">
    <property type="entry name" value="AAA_lid_NorR"/>
</dbReference>
<dbReference type="GO" id="GO:0000160">
    <property type="term" value="P:phosphorelay signal transduction system"/>
    <property type="evidence" value="ECO:0007669"/>
    <property type="project" value="UniProtKB-KW"/>
</dbReference>
<sequence length="437" mass="48178">MNGTSNVPVIYVEDDEFLAAASVQALELEGFAVTRHAEALPALKELSRDFPGVVVSDVRLPGMDGLAFFARLREMDPDLPVIFTTGHGDVEMAVAAMRDGAADFLAKPYAADRLARSIRMAVQKRALILENRRLREELGQRAERHILGTSHSADRLRTLVAAVAAAEMDTVLEGPPGSGKTFTARLLHDLSPRRSRPFVAVDAAVLMHPDAELLLFGRDPSAGLSRTGLVERAQGGTLLLDEIESAGGQLRARLLSILASRSILPMGAERPRRLDIRLVIALRSDRAAGSEDLLDHRLSPVRISLPPLTERRDDLPTIFRSFVARHERELGMESRPIGEQEWRHLQVHDWPGNLRELDGYARAFTLGLTELSSDGAAAGPTRSLADGVAAFERTMIEDAMRRTRGDVGEAQRLLGTPRKTLYDKLSRYGLRARDFRR</sequence>
<keyword evidence="12" id="KW-1185">Reference proteome</keyword>
<dbReference type="InterPro" id="IPR009057">
    <property type="entry name" value="Homeodomain-like_sf"/>
</dbReference>
<dbReference type="SUPFAM" id="SSF52540">
    <property type="entry name" value="P-loop containing nucleoside triphosphate hydrolases"/>
    <property type="match status" value="1"/>
</dbReference>
<feature type="domain" description="Sigma-54 factor interaction" evidence="9">
    <location>
        <begin position="146"/>
        <end position="366"/>
    </location>
</feature>
<evidence type="ECO:0000313" key="12">
    <source>
        <dbReference type="Proteomes" id="UP000092932"/>
    </source>
</evidence>
<keyword evidence="5" id="KW-0805">Transcription regulation</keyword>
<evidence type="ECO:0000256" key="6">
    <source>
        <dbReference type="ARBA" id="ARBA00023159"/>
    </source>
</evidence>
<dbReference type="Gene3D" id="3.40.50.2300">
    <property type="match status" value="1"/>
</dbReference>
<dbReference type="InterPro" id="IPR003593">
    <property type="entry name" value="AAA+_ATPase"/>
</dbReference>
<keyword evidence="1 8" id="KW-0597">Phosphoprotein</keyword>
<dbReference type="Pfam" id="PF00158">
    <property type="entry name" value="Sigma54_activat"/>
    <property type="match status" value="1"/>
</dbReference>
<evidence type="ECO:0000256" key="7">
    <source>
        <dbReference type="ARBA" id="ARBA00023163"/>
    </source>
</evidence>
<accession>A0A1B2A960</accession>
<dbReference type="GO" id="GO:0006355">
    <property type="term" value="P:regulation of DNA-templated transcription"/>
    <property type="evidence" value="ECO:0007669"/>
    <property type="project" value="InterPro"/>
</dbReference>
<dbReference type="Gene3D" id="3.40.50.300">
    <property type="entry name" value="P-loop containing nucleotide triphosphate hydrolases"/>
    <property type="match status" value="1"/>
</dbReference>
<dbReference type="AlphaFoldDB" id="A0A1B2A960"/>
<dbReference type="InterPro" id="IPR001789">
    <property type="entry name" value="Sig_transdc_resp-reg_receiver"/>
</dbReference>
<dbReference type="Gene3D" id="1.10.10.60">
    <property type="entry name" value="Homeodomain-like"/>
    <property type="match status" value="1"/>
</dbReference>
<dbReference type="Pfam" id="PF02954">
    <property type="entry name" value="HTH_8"/>
    <property type="match status" value="1"/>
</dbReference>
<reference evidence="11 12" key="1">
    <citation type="submission" date="2016-07" db="EMBL/GenBank/DDBJ databases">
        <title>Complete genome sequence of Altererythrobacter dongtanensis KCTC 22672, a type strain with esterase isolated from tidal flat.</title>
        <authorList>
            <person name="Cheng H."/>
            <person name="Wu Y.-H."/>
            <person name="Zhou P."/>
            <person name="Huo Y.-Y."/>
            <person name="Wang C.-S."/>
            <person name="Xu X.-W."/>
        </authorList>
    </citation>
    <scope>NUCLEOTIDE SEQUENCE [LARGE SCALE GENOMIC DNA]</scope>
    <source>
        <strain evidence="11 12">KCTC 22672</strain>
    </source>
</reference>
<dbReference type="PANTHER" id="PTHR32071">
    <property type="entry name" value="TRANSCRIPTIONAL REGULATORY PROTEIN"/>
    <property type="match status" value="1"/>
</dbReference>
<dbReference type="SMART" id="SM00448">
    <property type="entry name" value="REC"/>
    <property type="match status" value="1"/>
</dbReference>
<keyword evidence="2" id="KW-0547">Nucleotide-binding</keyword>
<dbReference type="PROSITE" id="PS00676">
    <property type="entry name" value="SIGMA54_INTERACT_2"/>
    <property type="match status" value="1"/>
</dbReference>
<evidence type="ECO:0000256" key="1">
    <source>
        <dbReference type="ARBA" id="ARBA00022553"/>
    </source>
</evidence>
<name>A0A1B2A960_9SPHN</name>
<dbReference type="Proteomes" id="UP000092932">
    <property type="component" value="Chromosome"/>
</dbReference>
<keyword evidence="4" id="KW-0902">Two-component regulatory system</keyword>